<dbReference type="PANTHER" id="PTHR12629">
    <property type="entry name" value="DIPHOSPHOINOSITOL POLYPHOSPHATE PHOSPHOHYDROLASE"/>
    <property type="match status" value="1"/>
</dbReference>
<dbReference type="GO" id="GO:0016462">
    <property type="term" value="F:pyrophosphatase activity"/>
    <property type="evidence" value="ECO:0007669"/>
    <property type="project" value="InterPro"/>
</dbReference>
<feature type="domain" description="Nudix hydrolase" evidence="5">
    <location>
        <begin position="16"/>
        <end position="146"/>
    </location>
</feature>
<dbReference type="GO" id="GO:0046872">
    <property type="term" value="F:metal ion binding"/>
    <property type="evidence" value="ECO:0007669"/>
    <property type="project" value="UniProtKB-KW"/>
</dbReference>
<dbReference type="InterPro" id="IPR000086">
    <property type="entry name" value="NUDIX_hydrolase_dom"/>
</dbReference>
<organism evidence="6 7">
    <name type="scientific">Paracoccus alkanivorans</name>
    <dbReference type="NCBI Taxonomy" id="2116655"/>
    <lineage>
        <taxon>Bacteria</taxon>
        <taxon>Pseudomonadati</taxon>
        <taxon>Pseudomonadota</taxon>
        <taxon>Alphaproteobacteria</taxon>
        <taxon>Rhodobacterales</taxon>
        <taxon>Paracoccaceae</taxon>
        <taxon>Paracoccus</taxon>
    </lineage>
</organism>
<dbReference type="PROSITE" id="PS51462">
    <property type="entry name" value="NUDIX"/>
    <property type="match status" value="1"/>
</dbReference>
<gene>
    <name evidence="6" type="ORF">C9E81_03675</name>
</gene>
<dbReference type="EMBL" id="QOKZ01000001">
    <property type="protein sequence ID" value="RMC37840.1"/>
    <property type="molecule type" value="Genomic_DNA"/>
</dbReference>
<evidence type="ECO:0000256" key="1">
    <source>
        <dbReference type="ARBA" id="ARBA00001946"/>
    </source>
</evidence>
<dbReference type="SUPFAM" id="SSF55811">
    <property type="entry name" value="Nudix"/>
    <property type="match status" value="1"/>
</dbReference>
<keyword evidence="3" id="KW-0378">Hydrolase</keyword>
<dbReference type="InterPro" id="IPR047198">
    <property type="entry name" value="DDP-like_NUDIX"/>
</dbReference>
<evidence type="ECO:0000259" key="5">
    <source>
        <dbReference type="PROSITE" id="PS51462"/>
    </source>
</evidence>
<sequence length="150" mass="16766">MISLRRSLRLLLGKRPSSLQVGALCLDPETGRVLLITSRGTGRWVIPKGWPMEGHSLPGAAAREAWEEAGVEGRVVHEEIGRYAYDKEQDSGFSVPVEVAVFPLHVEKLKKTFPESEERERRWFTPAEAVPMVAESGLKRILRGLPPARE</sequence>
<dbReference type="RefSeq" id="WP_122110924.1">
    <property type="nucleotide sequence ID" value="NZ_QOKZ01000001.1"/>
</dbReference>
<dbReference type="PANTHER" id="PTHR12629:SF0">
    <property type="entry name" value="DIPHOSPHOINOSITOL-POLYPHOSPHATE DIPHOSPHATASE"/>
    <property type="match status" value="1"/>
</dbReference>
<comment type="caution">
    <text evidence="6">The sequence shown here is derived from an EMBL/GenBank/DDBJ whole genome shotgun (WGS) entry which is preliminary data.</text>
</comment>
<evidence type="ECO:0000313" key="7">
    <source>
        <dbReference type="Proteomes" id="UP000273516"/>
    </source>
</evidence>
<keyword evidence="7" id="KW-1185">Reference proteome</keyword>
<dbReference type="OrthoDB" id="7066910at2"/>
<dbReference type="CDD" id="cd04666">
    <property type="entry name" value="NUDIX_DIPP2_like_Nudt4"/>
    <property type="match status" value="1"/>
</dbReference>
<name>A0A3M0MQ39_9RHOB</name>
<proteinExistence type="predicted"/>
<keyword evidence="2" id="KW-0479">Metal-binding</keyword>
<dbReference type="Gene3D" id="3.90.79.10">
    <property type="entry name" value="Nucleoside Triphosphate Pyrophosphohydrolase"/>
    <property type="match status" value="1"/>
</dbReference>
<evidence type="ECO:0000313" key="6">
    <source>
        <dbReference type="EMBL" id="RMC37840.1"/>
    </source>
</evidence>
<dbReference type="InterPro" id="IPR015797">
    <property type="entry name" value="NUDIX_hydrolase-like_dom_sf"/>
</dbReference>
<accession>A0A3M0MQ39</accession>
<evidence type="ECO:0000256" key="3">
    <source>
        <dbReference type="ARBA" id="ARBA00022801"/>
    </source>
</evidence>
<keyword evidence="4" id="KW-0460">Magnesium</keyword>
<dbReference type="Proteomes" id="UP000273516">
    <property type="component" value="Unassembled WGS sequence"/>
</dbReference>
<dbReference type="GO" id="GO:0005737">
    <property type="term" value="C:cytoplasm"/>
    <property type="evidence" value="ECO:0007669"/>
    <property type="project" value="TreeGrafter"/>
</dbReference>
<reference evidence="6 7" key="1">
    <citation type="submission" date="2018-07" db="EMBL/GenBank/DDBJ databases">
        <authorList>
            <person name="Zhang Y."/>
            <person name="Wang L."/>
            <person name="Ma S."/>
        </authorList>
    </citation>
    <scope>NUCLEOTIDE SEQUENCE [LARGE SCALE GENOMIC DNA]</scope>
    <source>
        <strain evidence="6 7">4-2</strain>
    </source>
</reference>
<comment type="cofactor">
    <cofactor evidence="1">
        <name>Mg(2+)</name>
        <dbReference type="ChEBI" id="CHEBI:18420"/>
    </cofactor>
</comment>
<evidence type="ECO:0000256" key="4">
    <source>
        <dbReference type="ARBA" id="ARBA00022842"/>
    </source>
</evidence>
<evidence type="ECO:0000256" key="2">
    <source>
        <dbReference type="ARBA" id="ARBA00022723"/>
    </source>
</evidence>
<protein>
    <submittedName>
        <fullName evidence="6">NUDIX domain-containing protein</fullName>
    </submittedName>
</protein>
<dbReference type="Pfam" id="PF00293">
    <property type="entry name" value="NUDIX"/>
    <property type="match status" value="1"/>
</dbReference>
<dbReference type="AlphaFoldDB" id="A0A3M0MQ39"/>